<dbReference type="InterPro" id="IPR006311">
    <property type="entry name" value="TAT_signal"/>
</dbReference>
<dbReference type="EMBL" id="FQZF01000003">
    <property type="protein sequence ID" value="SHI59794.1"/>
    <property type="molecule type" value="Genomic_DNA"/>
</dbReference>
<dbReference type="Pfam" id="PF03401">
    <property type="entry name" value="TctC"/>
    <property type="match status" value="1"/>
</dbReference>
<dbReference type="OrthoDB" id="7375033at2"/>
<dbReference type="PIRSF" id="PIRSF017082">
    <property type="entry name" value="YflP"/>
    <property type="match status" value="1"/>
</dbReference>
<dbReference type="SUPFAM" id="SSF53850">
    <property type="entry name" value="Periplasmic binding protein-like II"/>
    <property type="match status" value="1"/>
</dbReference>
<feature type="chain" id="PRO_5011979851" evidence="2">
    <location>
        <begin position="26"/>
        <end position="325"/>
    </location>
</feature>
<dbReference type="CDD" id="cd13578">
    <property type="entry name" value="PBP2_Bug27"/>
    <property type="match status" value="1"/>
</dbReference>
<sequence length="325" mass="33566">MTKSTISRRGALAAGLAALAAPALAQGAWPGRFITFVVPFPPGGTSDLMGRFVAQELSKALGTTVVVENRAGANGNVGSASVLRAPADGNTLLLSGVGSHGINAALYRAMPYDPVRDFTHVTMIASGPNAIAVHPSFAARTLGDLVAMVRREPGKHNYASSGIGSSSHMAMELFKQKAGLEIEHVPYRGGAAALTDVMAGQVPVLITNADAVLPHSQEGRLRVLAVTSAERSAMFPQVATISEAGFAEVVAVSWTGVSAPAGTSGSVLQRLQQEVSKAVNGPLKERLATLGLVPGGNSSEDYTAFVASEVSKWRQVAQVSKITAE</sequence>
<proteinExistence type="inferred from homology"/>
<dbReference type="PANTHER" id="PTHR42928:SF5">
    <property type="entry name" value="BLR1237 PROTEIN"/>
    <property type="match status" value="1"/>
</dbReference>
<reference evidence="3 4" key="1">
    <citation type="submission" date="2016-11" db="EMBL/GenBank/DDBJ databases">
        <authorList>
            <person name="Jaros S."/>
            <person name="Januszkiewicz K."/>
            <person name="Wedrychowicz H."/>
        </authorList>
    </citation>
    <scope>NUCLEOTIDE SEQUENCE [LARGE SCALE GENOMIC DNA]</scope>
    <source>
        <strain evidence="3 4">DSM 14916</strain>
    </source>
</reference>
<evidence type="ECO:0000256" key="2">
    <source>
        <dbReference type="SAM" id="SignalP"/>
    </source>
</evidence>
<feature type="signal peptide" evidence="2">
    <location>
        <begin position="1"/>
        <end position="25"/>
    </location>
</feature>
<dbReference type="Proteomes" id="UP000184387">
    <property type="component" value="Unassembled WGS sequence"/>
</dbReference>
<gene>
    <name evidence="3" type="ORF">SAMN02745194_00690</name>
</gene>
<name>A0A1M6CGC3_9PROT</name>
<dbReference type="PROSITE" id="PS51318">
    <property type="entry name" value="TAT"/>
    <property type="match status" value="1"/>
</dbReference>
<keyword evidence="2" id="KW-0732">Signal</keyword>
<evidence type="ECO:0000313" key="3">
    <source>
        <dbReference type="EMBL" id="SHI59794.1"/>
    </source>
</evidence>
<organism evidence="3 4">
    <name type="scientific">Muricoccus roseus</name>
    <dbReference type="NCBI Taxonomy" id="198092"/>
    <lineage>
        <taxon>Bacteria</taxon>
        <taxon>Pseudomonadati</taxon>
        <taxon>Pseudomonadota</taxon>
        <taxon>Alphaproteobacteria</taxon>
        <taxon>Acetobacterales</taxon>
        <taxon>Roseomonadaceae</taxon>
        <taxon>Muricoccus</taxon>
    </lineage>
</organism>
<dbReference type="Gene3D" id="3.40.190.150">
    <property type="entry name" value="Bordetella uptake gene, domain 1"/>
    <property type="match status" value="1"/>
</dbReference>
<dbReference type="InterPro" id="IPR042100">
    <property type="entry name" value="Bug_dom1"/>
</dbReference>
<dbReference type="RefSeq" id="WP_073131436.1">
    <property type="nucleotide sequence ID" value="NZ_FQZF01000003.1"/>
</dbReference>
<protein>
    <submittedName>
        <fullName evidence="3">Tripartite-type tricarboxylate transporter, receptor component TctC</fullName>
    </submittedName>
</protein>
<keyword evidence="3" id="KW-0675">Receptor</keyword>
<evidence type="ECO:0000313" key="4">
    <source>
        <dbReference type="Proteomes" id="UP000184387"/>
    </source>
</evidence>
<evidence type="ECO:0000256" key="1">
    <source>
        <dbReference type="ARBA" id="ARBA00006987"/>
    </source>
</evidence>
<dbReference type="AlphaFoldDB" id="A0A1M6CGC3"/>
<comment type="similarity">
    <text evidence="1">Belongs to the UPF0065 (bug) family.</text>
</comment>
<dbReference type="PANTHER" id="PTHR42928">
    <property type="entry name" value="TRICARBOXYLATE-BINDING PROTEIN"/>
    <property type="match status" value="1"/>
</dbReference>
<accession>A0A1M6CGC3</accession>
<keyword evidence="4" id="KW-1185">Reference proteome</keyword>
<dbReference type="STRING" id="198092.SAMN02745194_00690"/>
<dbReference type="InterPro" id="IPR005064">
    <property type="entry name" value="BUG"/>
</dbReference>
<dbReference type="Gene3D" id="3.40.190.10">
    <property type="entry name" value="Periplasmic binding protein-like II"/>
    <property type="match status" value="1"/>
</dbReference>